<name>A0A8X6INQ6_NEPPI</name>
<keyword evidence="3" id="KW-1185">Reference proteome</keyword>
<dbReference type="EMBL" id="BMAW01030499">
    <property type="protein sequence ID" value="GFU16795.1"/>
    <property type="molecule type" value="Genomic_DNA"/>
</dbReference>
<accession>A0A8X6INQ6</accession>
<dbReference type="EMBL" id="BMAW01091600">
    <property type="protein sequence ID" value="GFS50766.1"/>
    <property type="molecule type" value="Genomic_DNA"/>
</dbReference>
<comment type="caution">
    <text evidence="1">The sequence shown here is derived from an EMBL/GenBank/DDBJ whole genome shotgun (WGS) entry which is preliminary data.</text>
</comment>
<evidence type="ECO:0000313" key="2">
    <source>
        <dbReference type="EMBL" id="GFU16795.1"/>
    </source>
</evidence>
<sequence>MKLILKHLKITGISNLSWSFSRNNAEKPRQSKFELKNFSGDPKQLFTFWSIFSKIHESDDLSEINKFQNLYQSMLSNSRTATLISSFPTTENYPKVIQQQKIIFGHEDLSVKIYVRDLSVRIYIQDLSVQIYIRDLSVKIYVRDLSIVMKNARKKFPDLAILYELLLKINLMAL</sequence>
<organism evidence="1 3">
    <name type="scientific">Nephila pilipes</name>
    <name type="common">Giant wood spider</name>
    <name type="synonym">Nephila maculata</name>
    <dbReference type="NCBI Taxonomy" id="299642"/>
    <lineage>
        <taxon>Eukaryota</taxon>
        <taxon>Metazoa</taxon>
        <taxon>Ecdysozoa</taxon>
        <taxon>Arthropoda</taxon>
        <taxon>Chelicerata</taxon>
        <taxon>Arachnida</taxon>
        <taxon>Araneae</taxon>
        <taxon>Araneomorphae</taxon>
        <taxon>Entelegynae</taxon>
        <taxon>Araneoidea</taxon>
        <taxon>Nephilidae</taxon>
        <taxon>Nephila</taxon>
    </lineage>
</organism>
<evidence type="ECO:0000313" key="1">
    <source>
        <dbReference type="EMBL" id="GFS50766.1"/>
    </source>
</evidence>
<protein>
    <submittedName>
        <fullName evidence="1">Uncharacterized protein</fullName>
    </submittedName>
</protein>
<evidence type="ECO:0000313" key="3">
    <source>
        <dbReference type="Proteomes" id="UP000887013"/>
    </source>
</evidence>
<gene>
    <name evidence="1" type="primary">AVEN_76974_1</name>
    <name evidence="2" type="ORF">NPIL_508661</name>
    <name evidence="1" type="ORF">NPIL_607371</name>
</gene>
<dbReference type="Proteomes" id="UP000887013">
    <property type="component" value="Unassembled WGS sequence"/>
</dbReference>
<dbReference type="AlphaFoldDB" id="A0A8X6INQ6"/>
<reference evidence="1" key="1">
    <citation type="submission" date="2020-08" db="EMBL/GenBank/DDBJ databases">
        <title>Multicomponent nature underlies the extraordinary mechanical properties of spider dragline silk.</title>
        <authorList>
            <person name="Kono N."/>
            <person name="Nakamura H."/>
            <person name="Mori M."/>
            <person name="Yoshida Y."/>
            <person name="Ohtoshi R."/>
            <person name="Malay A.D."/>
            <person name="Moran D.A.P."/>
            <person name="Tomita M."/>
            <person name="Numata K."/>
            <person name="Arakawa K."/>
        </authorList>
    </citation>
    <scope>NUCLEOTIDE SEQUENCE</scope>
</reference>
<proteinExistence type="predicted"/>